<evidence type="ECO:0000256" key="2">
    <source>
        <dbReference type="ARBA" id="ARBA00022676"/>
    </source>
</evidence>
<accession>A0A1E5TBT9</accession>
<gene>
    <name evidence="4" type="ORF">A8C32_00785</name>
</gene>
<evidence type="ECO:0000313" key="5">
    <source>
        <dbReference type="Proteomes" id="UP000095713"/>
    </source>
</evidence>
<comment type="similarity">
    <text evidence="1">Belongs to the glycosyltransferase 2 family.</text>
</comment>
<dbReference type="Gene3D" id="3.90.550.10">
    <property type="entry name" value="Spore Coat Polysaccharide Biosynthesis Protein SpsA, Chain A"/>
    <property type="match status" value="1"/>
</dbReference>
<dbReference type="SUPFAM" id="SSF53448">
    <property type="entry name" value="Nucleotide-diphospho-sugar transferases"/>
    <property type="match status" value="1"/>
</dbReference>
<keyword evidence="5" id="KW-1185">Reference proteome</keyword>
<evidence type="ECO:0000256" key="3">
    <source>
        <dbReference type="ARBA" id="ARBA00022679"/>
    </source>
</evidence>
<reference evidence="4 5" key="1">
    <citation type="submission" date="2016-05" db="EMBL/GenBank/DDBJ databases">
        <title>Draft Genome Sequence of Algibacter sp. Strain SK-16 Isolated from the Surface Water of Aburatsubo Inlet.</title>
        <authorList>
            <person name="Wong S.-K."/>
            <person name="Yoshizawa S."/>
            <person name="Nakajima Y."/>
            <person name="Ogura Y."/>
            <person name="Tetsuya H."/>
            <person name="Hamasaki K."/>
        </authorList>
    </citation>
    <scope>NUCLEOTIDE SEQUENCE [LARGE SCALE GENOMIC DNA]</scope>
    <source>
        <strain evidence="4 5">SK-16</strain>
    </source>
</reference>
<keyword evidence="3" id="KW-0808">Transferase</keyword>
<sequence length="281" mass="32862">MALISLIVLSKTDNEDVFKMNLNCFKSFILSAEKANFSYEIILVESNKKVAYNYKVDKLKIVTPNKEFNFHTFLNIGVDNAKGDLYVLSNNDVVYSENWLVELDKVRKLNKEILSFSPYDSKSNKLPKQSIAENDFVLGYDIQKHLTGWCIIADKKVFKSIKKLDERFNFYYADNDYAMKLIKYNIKHALVTKALVQHLEWQSSSNESISKPKGDLPKDTPKYIIRENWTWVLNNRKMIEGLIIFHNKWGSRKIIKIKLLVSKFLLKIGFGFLNRYVVYNN</sequence>
<protein>
    <recommendedName>
        <fullName evidence="6">Glycosyltransferase 2-like domain-containing protein</fullName>
    </recommendedName>
</protein>
<dbReference type="STRING" id="1849968.A8C32_00785"/>
<dbReference type="GO" id="GO:0016757">
    <property type="term" value="F:glycosyltransferase activity"/>
    <property type="evidence" value="ECO:0007669"/>
    <property type="project" value="UniProtKB-KW"/>
</dbReference>
<dbReference type="Proteomes" id="UP000095713">
    <property type="component" value="Unassembled WGS sequence"/>
</dbReference>
<dbReference type="InterPro" id="IPR029044">
    <property type="entry name" value="Nucleotide-diphossugar_trans"/>
</dbReference>
<comment type="caution">
    <text evidence="4">The sequence shown here is derived from an EMBL/GenBank/DDBJ whole genome shotgun (WGS) entry which is preliminary data.</text>
</comment>
<evidence type="ECO:0000313" key="4">
    <source>
        <dbReference type="EMBL" id="OEK08844.1"/>
    </source>
</evidence>
<name>A0A1E5TBT9_9FLAO</name>
<keyword evidence="2" id="KW-0328">Glycosyltransferase</keyword>
<dbReference type="PANTHER" id="PTHR43179:SF12">
    <property type="entry name" value="GALACTOFURANOSYLTRANSFERASE GLFT2"/>
    <property type="match status" value="1"/>
</dbReference>
<evidence type="ECO:0008006" key="6">
    <source>
        <dbReference type="Google" id="ProtNLM"/>
    </source>
</evidence>
<dbReference type="AlphaFoldDB" id="A0A1E5TBT9"/>
<dbReference type="PANTHER" id="PTHR43179">
    <property type="entry name" value="RHAMNOSYLTRANSFERASE WBBL"/>
    <property type="match status" value="1"/>
</dbReference>
<dbReference type="EMBL" id="MDJD01000028">
    <property type="protein sequence ID" value="OEK08844.1"/>
    <property type="molecule type" value="Genomic_DNA"/>
</dbReference>
<evidence type="ECO:0000256" key="1">
    <source>
        <dbReference type="ARBA" id="ARBA00006739"/>
    </source>
</evidence>
<organism evidence="4 5">
    <name type="scientific">Flavivirga aquatica</name>
    <dbReference type="NCBI Taxonomy" id="1849968"/>
    <lineage>
        <taxon>Bacteria</taxon>
        <taxon>Pseudomonadati</taxon>
        <taxon>Bacteroidota</taxon>
        <taxon>Flavobacteriia</taxon>
        <taxon>Flavobacteriales</taxon>
        <taxon>Flavobacteriaceae</taxon>
        <taxon>Flavivirga</taxon>
    </lineage>
</organism>
<dbReference type="OrthoDB" id="6836202at2"/>
<dbReference type="RefSeq" id="WP_069829525.1">
    <property type="nucleotide sequence ID" value="NZ_MDJD01000028.1"/>
</dbReference>
<proteinExistence type="inferred from homology"/>